<proteinExistence type="predicted"/>
<gene>
    <name evidence="1" type="ORF">ABEU20_001686</name>
</gene>
<accession>A0ABW9FC39</accession>
<dbReference type="EMBL" id="JBDLNV010000002">
    <property type="protein sequence ID" value="MFM1723125.1"/>
    <property type="molecule type" value="Genomic_DNA"/>
</dbReference>
<reference evidence="1 2" key="1">
    <citation type="submission" date="2023-11" db="EMBL/GenBank/DDBJ databases">
        <authorList>
            <person name="Val-Calvo J."/>
            <person name="Scortti M."/>
            <person name="Vazquez-Boland J."/>
        </authorList>
    </citation>
    <scope>NUCLEOTIDE SEQUENCE [LARGE SCALE GENOMIC DNA]</scope>
    <source>
        <strain evidence="1 2">PAM 2766</strain>
    </source>
</reference>
<evidence type="ECO:0000313" key="1">
    <source>
        <dbReference type="EMBL" id="MFM1723125.1"/>
    </source>
</evidence>
<dbReference type="SUPFAM" id="SSF81301">
    <property type="entry name" value="Nucleotidyltransferase"/>
    <property type="match status" value="1"/>
</dbReference>
<dbReference type="InterPro" id="IPR043519">
    <property type="entry name" value="NT_sf"/>
</dbReference>
<protein>
    <submittedName>
        <fullName evidence="1">Nucleotidyltransferase domain-containing protein</fullName>
    </submittedName>
</protein>
<organism evidence="1 2">
    <name type="scientific">Rhodococcus parequi</name>
    <dbReference type="NCBI Taxonomy" id="3137122"/>
    <lineage>
        <taxon>Bacteria</taxon>
        <taxon>Bacillati</taxon>
        <taxon>Actinomycetota</taxon>
        <taxon>Actinomycetes</taxon>
        <taxon>Mycobacteriales</taxon>
        <taxon>Nocardiaceae</taxon>
        <taxon>Rhodococcus</taxon>
    </lineage>
</organism>
<keyword evidence="2" id="KW-1185">Reference proteome</keyword>
<dbReference type="RefSeq" id="WP_420163686.1">
    <property type="nucleotide sequence ID" value="NZ_JBDLNV010000002.1"/>
</dbReference>
<evidence type="ECO:0000313" key="2">
    <source>
        <dbReference type="Proteomes" id="UP001629745"/>
    </source>
</evidence>
<dbReference type="Proteomes" id="UP001629745">
    <property type="component" value="Unassembled WGS sequence"/>
</dbReference>
<sequence length="295" mass="31737">MVARPSDFGRDAFDPAPLACLVAQRWAGDDGEVPDSDVDRYLEAVVEAAREVLGTEFVGAYAAGSLALDAFQPGRSDIDIVLLCRNPLSEAVKRELIARLRHSALPCPARGLELVVYTVATAQSGTGKPGFELELNDGPGMAFRQTLRPADRPTADGTFWYGLDRSILHKSGRVLAGPPASEAFAELPPEELQSLLVDSLHWWMALPSQADDRPAAGADDAVLGACRALVRSRYGRWLSKVDAGRRLLGVGYEPAETIEQSIAARSGEPPPSGRQARTFQEGVLHELLAATQRPT</sequence>
<name>A0ABW9FC39_9NOCA</name>
<comment type="caution">
    <text evidence="1">The sequence shown here is derived from an EMBL/GenBank/DDBJ whole genome shotgun (WGS) entry which is preliminary data.</text>
</comment>